<dbReference type="GO" id="GO:0008061">
    <property type="term" value="F:chitin binding"/>
    <property type="evidence" value="ECO:0007669"/>
    <property type="project" value="UniProtKB-UniRule"/>
</dbReference>
<evidence type="ECO:0000256" key="2">
    <source>
        <dbReference type="PROSITE-ProRule" id="PRU00261"/>
    </source>
</evidence>
<dbReference type="InterPro" id="IPR018371">
    <property type="entry name" value="Chitin-binding_1_CS"/>
</dbReference>
<evidence type="ECO:0000256" key="1">
    <source>
        <dbReference type="ARBA" id="ARBA00022669"/>
    </source>
</evidence>
<name>A0A409YP55_9AGAR</name>
<proteinExistence type="predicted"/>
<keyword evidence="3" id="KW-0732">Signal</keyword>
<dbReference type="InterPro" id="IPR050314">
    <property type="entry name" value="Glycosyl_Hydrlase_18"/>
</dbReference>
<dbReference type="SUPFAM" id="SSF57016">
    <property type="entry name" value="Plant lectins/antimicrobial peptides"/>
    <property type="match status" value="1"/>
</dbReference>
<dbReference type="InterPro" id="IPR017853">
    <property type="entry name" value="GH"/>
</dbReference>
<dbReference type="PANTHER" id="PTHR11177">
    <property type="entry name" value="CHITINASE"/>
    <property type="match status" value="1"/>
</dbReference>
<keyword evidence="1 2" id="KW-0147">Chitin-binding</keyword>
<dbReference type="GO" id="GO:0004930">
    <property type="term" value="F:G protein-coupled receptor activity"/>
    <property type="evidence" value="ECO:0007669"/>
    <property type="project" value="InterPro"/>
</dbReference>
<dbReference type="Gene3D" id="3.10.50.10">
    <property type="match status" value="1"/>
</dbReference>
<comment type="caution">
    <text evidence="7">The sequence shown here is derived from an EMBL/GenBank/DDBJ whole genome shotgun (WGS) entry which is preliminary data.</text>
</comment>
<evidence type="ECO:0000259" key="4">
    <source>
        <dbReference type="PROSITE" id="PS50227"/>
    </source>
</evidence>
<dbReference type="InterPro" id="IPR001223">
    <property type="entry name" value="Glyco_hydro18_cat"/>
</dbReference>
<feature type="disulfide bond" evidence="2">
    <location>
        <begin position="63"/>
        <end position="67"/>
    </location>
</feature>
<protein>
    <submittedName>
        <fullName evidence="7">Uncharacterized protein</fullName>
    </submittedName>
</protein>
<dbReference type="PROSITE" id="PS51257">
    <property type="entry name" value="PROKAR_LIPOPROTEIN"/>
    <property type="match status" value="1"/>
</dbReference>
<dbReference type="STRING" id="181874.A0A409YP55"/>
<dbReference type="PROSITE" id="PS51910">
    <property type="entry name" value="GH18_2"/>
    <property type="match status" value="1"/>
</dbReference>
<dbReference type="InterPro" id="IPR001879">
    <property type="entry name" value="GPCR_2_extracellular_dom"/>
</dbReference>
<dbReference type="AlphaFoldDB" id="A0A409YP55"/>
<dbReference type="InterPro" id="IPR011583">
    <property type="entry name" value="Chitinase_II/V-like_cat"/>
</dbReference>
<dbReference type="SUPFAM" id="SSF51445">
    <property type="entry name" value="(Trans)glycosidases"/>
    <property type="match status" value="1"/>
</dbReference>
<dbReference type="CDD" id="cd00035">
    <property type="entry name" value="ChtBD1"/>
    <property type="match status" value="1"/>
</dbReference>
<feature type="chain" id="PRO_5019234127" evidence="3">
    <location>
        <begin position="26"/>
        <end position="551"/>
    </location>
</feature>
<reference evidence="7 8" key="1">
    <citation type="journal article" date="2018" name="Evol. Lett.">
        <title>Horizontal gene cluster transfer increased hallucinogenic mushroom diversity.</title>
        <authorList>
            <person name="Reynolds H.T."/>
            <person name="Vijayakumar V."/>
            <person name="Gluck-Thaler E."/>
            <person name="Korotkin H.B."/>
            <person name="Matheny P.B."/>
            <person name="Slot J.C."/>
        </authorList>
    </citation>
    <scope>NUCLEOTIDE SEQUENCE [LARGE SCALE GENOMIC DNA]</scope>
    <source>
        <strain evidence="7 8">2629</strain>
    </source>
</reference>
<evidence type="ECO:0000313" key="7">
    <source>
        <dbReference type="EMBL" id="PPR04786.1"/>
    </source>
</evidence>
<dbReference type="Pfam" id="PF00187">
    <property type="entry name" value="Chitin_bind_1"/>
    <property type="match status" value="1"/>
</dbReference>
<dbReference type="GO" id="GO:0005975">
    <property type="term" value="P:carbohydrate metabolic process"/>
    <property type="evidence" value="ECO:0007669"/>
    <property type="project" value="InterPro"/>
</dbReference>
<dbReference type="Gene3D" id="3.30.60.10">
    <property type="entry name" value="Endochitinase-like"/>
    <property type="match status" value="1"/>
</dbReference>
<dbReference type="InterPro" id="IPR036861">
    <property type="entry name" value="Endochitinase-like_sf"/>
</dbReference>
<dbReference type="SMART" id="SM00636">
    <property type="entry name" value="Glyco_18"/>
    <property type="match status" value="1"/>
</dbReference>
<feature type="domain" description="Chitin-binding type-1" evidence="5">
    <location>
        <begin position="25"/>
        <end position="69"/>
    </location>
</feature>
<dbReference type="InterPro" id="IPR029070">
    <property type="entry name" value="Chitinase_insertion_sf"/>
</dbReference>
<feature type="domain" description="G-protein coupled receptors family 2 profile 1" evidence="4">
    <location>
        <begin position="492"/>
        <end position="538"/>
    </location>
</feature>
<dbReference type="SUPFAM" id="SSF54556">
    <property type="entry name" value="Chitinase insertion domain"/>
    <property type="match status" value="1"/>
</dbReference>
<keyword evidence="8" id="KW-1185">Reference proteome</keyword>
<dbReference type="SMART" id="SM00270">
    <property type="entry name" value="ChtBD1"/>
    <property type="match status" value="1"/>
</dbReference>
<dbReference type="PANTHER" id="PTHR11177:SF317">
    <property type="entry name" value="CHITINASE 12-RELATED"/>
    <property type="match status" value="1"/>
</dbReference>
<dbReference type="Proteomes" id="UP000284842">
    <property type="component" value="Unassembled WGS sequence"/>
</dbReference>
<comment type="caution">
    <text evidence="2">Lacks conserved residue(s) required for the propagation of feature annotation.</text>
</comment>
<sequence length="551" mass="60486">MRLPSLGLVLTGLVGILVQTNLVASQACGTQNNGALCPGQGHCCSQFGYCGTTEDFCLTSKRCQSQCINDGPPPPPAGPPAPNIDKASLFRPPAGTFANKDLVGYFSNWAQYRGLDPSTPACEANNSFLPEHMNPHLYTHLVYAFVFMANNNSIIPHEANDIDMSLRFNAWVKDINPNCKTSFAVGGWSMNDGPSRYTGGIDYSTFFSEMVATQAGRATFIDSCIQWARDLNFDGIDIASDWEYVGDPDRGGRPQDTVNFTKLVQEMRAKVEAEAAATGKPRLLITVASPADPGKFALIEGQAVSNYIDWYNLMTYDFYGNWSPTMENQAPIADTIQEGWSFTSAIDLYLDAGIPPNKINVGLPLYGRVWTMDDPECNTPGCTGTAGVAGRCTAEKGYLSYFEIKEIRDALAAQNLEDTAVHFVPQNGYYMVFDNQWVGFDDDLSFQSKVNIINQRGLRGGMLWAVDLDTPDAHLTRNLLSYYRSCNANGGWPAASAGTEVELRCPQDSDYPNETQSRKCNNDLTWGDIDNSNCNRIRPQSLLAEGCVEDE</sequence>
<dbReference type="GO" id="GO:0016020">
    <property type="term" value="C:membrane"/>
    <property type="evidence" value="ECO:0007669"/>
    <property type="project" value="InterPro"/>
</dbReference>
<dbReference type="Pfam" id="PF00704">
    <property type="entry name" value="Glyco_hydro_18"/>
    <property type="match status" value="1"/>
</dbReference>
<dbReference type="PROSITE" id="PS50227">
    <property type="entry name" value="G_PROTEIN_RECEP_F2_3"/>
    <property type="match status" value="1"/>
</dbReference>
<dbReference type="Gene3D" id="3.20.20.80">
    <property type="entry name" value="Glycosidases"/>
    <property type="match status" value="1"/>
</dbReference>
<dbReference type="InParanoid" id="A0A409YP55"/>
<feature type="domain" description="GH18" evidence="6">
    <location>
        <begin position="100"/>
        <end position="483"/>
    </location>
</feature>
<dbReference type="InterPro" id="IPR001002">
    <property type="entry name" value="Chitin-bd_1"/>
</dbReference>
<evidence type="ECO:0000259" key="5">
    <source>
        <dbReference type="PROSITE" id="PS50941"/>
    </source>
</evidence>
<evidence type="ECO:0000259" key="6">
    <source>
        <dbReference type="PROSITE" id="PS51910"/>
    </source>
</evidence>
<feature type="disulfide bond" evidence="2">
    <location>
        <begin position="43"/>
        <end position="57"/>
    </location>
</feature>
<dbReference type="GO" id="GO:0006032">
    <property type="term" value="P:chitin catabolic process"/>
    <property type="evidence" value="ECO:0007669"/>
    <property type="project" value="TreeGrafter"/>
</dbReference>
<dbReference type="EMBL" id="NHTK01000893">
    <property type="protein sequence ID" value="PPR04786.1"/>
    <property type="molecule type" value="Genomic_DNA"/>
</dbReference>
<evidence type="ECO:0000313" key="8">
    <source>
        <dbReference type="Proteomes" id="UP000284842"/>
    </source>
</evidence>
<dbReference type="GO" id="GO:0005576">
    <property type="term" value="C:extracellular region"/>
    <property type="evidence" value="ECO:0007669"/>
    <property type="project" value="TreeGrafter"/>
</dbReference>
<gene>
    <name evidence="7" type="ORF">CVT24_007102</name>
</gene>
<organism evidence="7 8">
    <name type="scientific">Panaeolus cyanescens</name>
    <dbReference type="NCBI Taxonomy" id="181874"/>
    <lineage>
        <taxon>Eukaryota</taxon>
        <taxon>Fungi</taxon>
        <taxon>Dikarya</taxon>
        <taxon>Basidiomycota</taxon>
        <taxon>Agaricomycotina</taxon>
        <taxon>Agaricomycetes</taxon>
        <taxon>Agaricomycetidae</taxon>
        <taxon>Agaricales</taxon>
        <taxon>Agaricineae</taxon>
        <taxon>Galeropsidaceae</taxon>
        <taxon>Panaeolus</taxon>
    </lineage>
</organism>
<feature type="signal peptide" evidence="3">
    <location>
        <begin position="1"/>
        <end position="25"/>
    </location>
</feature>
<dbReference type="PROSITE" id="PS50941">
    <property type="entry name" value="CHIT_BIND_I_2"/>
    <property type="match status" value="1"/>
</dbReference>
<dbReference type="PROSITE" id="PS00026">
    <property type="entry name" value="CHIT_BIND_I_1"/>
    <property type="match status" value="1"/>
</dbReference>
<accession>A0A409YP55</accession>
<keyword evidence="2" id="KW-1015">Disulfide bond</keyword>
<evidence type="ECO:0000256" key="3">
    <source>
        <dbReference type="SAM" id="SignalP"/>
    </source>
</evidence>
<dbReference type="OrthoDB" id="73875at2759"/>
<dbReference type="GO" id="GO:0004568">
    <property type="term" value="F:chitinase activity"/>
    <property type="evidence" value="ECO:0007669"/>
    <property type="project" value="TreeGrafter"/>
</dbReference>